<comment type="caution">
    <text evidence="8">The sequence shown here is derived from an EMBL/GenBank/DDBJ whole genome shotgun (WGS) entry which is preliminary data.</text>
</comment>
<sequence>MARTGRPSDGRMPLLEHLLELRKRFVLIAAGLLLGAILGWILYEPLLVALQQPLESAAEATGNDVTLNFTGPASALDLKIKASLFLAVFVSCPWWLYQVWAFITPGLNKQEKHYAYGFVGASVPLFVGGAYMAWLVIPHAVGILTGFLPDDATNFTDAQMYLSLVMRLLLAFGLAFVSPILLVGLNFAGLMSAKALLAGWRWAILVAFTFAAIMTPTPDALTMILVALPICVLYFGAVGVSVLHDKRVEKRLAEAEV</sequence>
<dbReference type="Proteomes" id="UP001500843">
    <property type="component" value="Unassembled WGS sequence"/>
</dbReference>
<name>A0ABP8XPP8_9MICO</name>
<dbReference type="PANTHER" id="PTHR30371:SF0">
    <property type="entry name" value="SEC-INDEPENDENT PROTEIN TRANSLOCASE PROTEIN TATC, CHLOROPLASTIC-RELATED"/>
    <property type="match status" value="1"/>
</dbReference>
<dbReference type="PANTHER" id="PTHR30371">
    <property type="entry name" value="SEC-INDEPENDENT PROTEIN TRANSLOCASE PROTEIN TATC"/>
    <property type="match status" value="1"/>
</dbReference>
<keyword evidence="9" id="KW-1185">Reference proteome</keyword>
<organism evidence="8 9">
    <name type="scientific">Promicromonospora umidemergens</name>
    <dbReference type="NCBI Taxonomy" id="629679"/>
    <lineage>
        <taxon>Bacteria</taxon>
        <taxon>Bacillati</taxon>
        <taxon>Actinomycetota</taxon>
        <taxon>Actinomycetes</taxon>
        <taxon>Micrococcales</taxon>
        <taxon>Promicromonosporaceae</taxon>
        <taxon>Promicromonospora</taxon>
    </lineage>
</organism>
<protein>
    <recommendedName>
        <fullName evidence="7">Sec-independent protein translocase protein TatC</fullName>
    </recommendedName>
</protein>
<evidence type="ECO:0000313" key="8">
    <source>
        <dbReference type="EMBL" id="GAA4711124.1"/>
    </source>
</evidence>
<reference evidence="9" key="1">
    <citation type="journal article" date="2019" name="Int. J. Syst. Evol. Microbiol.">
        <title>The Global Catalogue of Microorganisms (GCM) 10K type strain sequencing project: providing services to taxonomists for standard genome sequencing and annotation.</title>
        <authorList>
            <consortium name="The Broad Institute Genomics Platform"/>
            <consortium name="The Broad Institute Genome Sequencing Center for Infectious Disease"/>
            <person name="Wu L."/>
            <person name="Ma J."/>
        </authorList>
    </citation>
    <scope>NUCLEOTIDE SEQUENCE [LARGE SCALE GENOMIC DNA]</scope>
    <source>
        <strain evidence="9">JCM 17975</strain>
    </source>
</reference>
<feature type="transmembrane region" description="Helical" evidence="7">
    <location>
        <begin position="115"/>
        <end position="141"/>
    </location>
</feature>
<keyword evidence="5 7" id="KW-0811">Translocation</keyword>
<proteinExistence type="inferred from homology"/>
<evidence type="ECO:0000256" key="2">
    <source>
        <dbReference type="ARBA" id="ARBA00022692"/>
    </source>
</evidence>
<dbReference type="HAMAP" id="MF_00902">
    <property type="entry name" value="TatC"/>
    <property type="match status" value="1"/>
</dbReference>
<dbReference type="PRINTS" id="PR01840">
    <property type="entry name" value="TATCFAMILY"/>
</dbReference>
<keyword evidence="4 7" id="KW-1133">Transmembrane helix</keyword>
<comment type="similarity">
    <text evidence="7">Belongs to the TatC family.</text>
</comment>
<evidence type="ECO:0000256" key="5">
    <source>
        <dbReference type="ARBA" id="ARBA00023010"/>
    </source>
</evidence>
<dbReference type="EMBL" id="BAABHM010000016">
    <property type="protein sequence ID" value="GAA4711124.1"/>
    <property type="molecule type" value="Genomic_DNA"/>
</dbReference>
<feature type="transmembrane region" description="Helical" evidence="7">
    <location>
        <begin position="220"/>
        <end position="243"/>
    </location>
</feature>
<accession>A0ABP8XPP8</accession>
<evidence type="ECO:0000256" key="4">
    <source>
        <dbReference type="ARBA" id="ARBA00022989"/>
    </source>
</evidence>
<feature type="transmembrane region" description="Helical" evidence="7">
    <location>
        <begin position="161"/>
        <end position="183"/>
    </location>
</feature>
<gene>
    <name evidence="7 8" type="primary">tatC</name>
    <name evidence="8" type="ORF">GCM10023198_37410</name>
</gene>
<dbReference type="InterPro" id="IPR002033">
    <property type="entry name" value="TatC"/>
</dbReference>
<feature type="transmembrane region" description="Helical" evidence="7">
    <location>
        <begin position="21"/>
        <end position="43"/>
    </location>
</feature>
<evidence type="ECO:0000256" key="1">
    <source>
        <dbReference type="ARBA" id="ARBA00004141"/>
    </source>
</evidence>
<comment type="function">
    <text evidence="7">Part of the twin-arginine translocation (Tat) system that transports large folded proteins containing a characteristic twin-arginine motif in their signal peptide across membranes. Together with TatB, TatC is part of a receptor directly interacting with Tat signal peptides.</text>
</comment>
<keyword evidence="7" id="KW-0813">Transport</keyword>
<keyword evidence="7" id="KW-1003">Cell membrane</keyword>
<keyword evidence="3 7" id="KW-0653">Protein transport</keyword>
<comment type="subcellular location">
    <subcellularLocation>
        <location evidence="7">Cell membrane</location>
        <topology evidence="7">Multi-pass membrane protein</topology>
    </subcellularLocation>
    <subcellularLocation>
        <location evidence="1">Membrane</location>
        <topology evidence="1">Multi-pass membrane protein</topology>
    </subcellularLocation>
</comment>
<evidence type="ECO:0000256" key="7">
    <source>
        <dbReference type="HAMAP-Rule" id="MF_00902"/>
    </source>
</evidence>
<feature type="transmembrane region" description="Helical" evidence="7">
    <location>
        <begin position="82"/>
        <end position="103"/>
    </location>
</feature>
<feature type="transmembrane region" description="Helical" evidence="7">
    <location>
        <begin position="195"/>
        <end position="214"/>
    </location>
</feature>
<keyword evidence="6 7" id="KW-0472">Membrane</keyword>
<dbReference type="Pfam" id="PF00902">
    <property type="entry name" value="TatC"/>
    <property type="match status" value="1"/>
</dbReference>
<comment type="subunit">
    <text evidence="7">The Tat system comprises two distinct complexes: a TatABC complex, containing multiple copies of TatA, TatB and TatC subunits, and a separate TatA complex, containing only TatA subunits. Substrates initially bind to the TatABC complex, which probably triggers association of the separate TatA complex to form the active translocon.</text>
</comment>
<dbReference type="NCBIfam" id="TIGR00945">
    <property type="entry name" value="tatC"/>
    <property type="match status" value="1"/>
</dbReference>
<evidence type="ECO:0000313" key="9">
    <source>
        <dbReference type="Proteomes" id="UP001500843"/>
    </source>
</evidence>
<keyword evidence="2 7" id="KW-0812">Transmembrane</keyword>
<evidence type="ECO:0000256" key="3">
    <source>
        <dbReference type="ARBA" id="ARBA00022927"/>
    </source>
</evidence>
<evidence type="ECO:0000256" key="6">
    <source>
        <dbReference type="ARBA" id="ARBA00023136"/>
    </source>
</evidence>